<evidence type="ECO:0000256" key="1">
    <source>
        <dbReference type="SAM" id="MobiDB-lite"/>
    </source>
</evidence>
<evidence type="ECO:0000259" key="2">
    <source>
        <dbReference type="Pfam" id="PF08718"/>
    </source>
</evidence>
<feature type="compositionally biased region" description="Basic residues" evidence="1">
    <location>
        <begin position="322"/>
        <end position="333"/>
    </location>
</feature>
<protein>
    <recommendedName>
        <fullName evidence="2">Glycolipid transfer protein domain-containing protein</fullName>
    </recommendedName>
</protein>
<reference evidence="3 4" key="1">
    <citation type="journal article" date="2023" name="G3 (Bethesda)">
        <title>A haplotype-resolved chromosome-scale genome for Quercus rubra L. provides insights into the genetics of adaptive traits for red oak species.</title>
        <authorList>
            <person name="Kapoor B."/>
            <person name="Jenkins J."/>
            <person name="Schmutz J."/>
            <person name="Zhebentyayeva T."/>
            <person name="Kuelheim C."/>
            <person name="Coggeshall M."/>
            <person name="Heim C."/>
            <person name="Lasky J.R."/>
            <person name="Leites L."/>
            <person name="Islam-Faridi N."/>
            <person name="Romero-Severson J."/>
            <person name="DeLeo V.L."/>
            <person name="Lucas S.M."/>
            <person name="Lazic D."/>
            <person name="Gailing O."/>
            <person name="Carlson J."/>
            <person name="Staton M."/>
        </authorList>
    </citation>
    <scope>NUCLEOTIDE SEQUENCE [LARGE SCALE GENOMIC DNA]</scope>
    <source>
        <strain evidence="3">Pseudo-F2</strain>
    </source>
</reference>
<dbReference type="SUPFAM" id="SSF110004">
    <property type="entry name" value="Glycolipid transfer protein, GLTP"/>
    <property type="match status" value="1"/>
</dbReference>
<keyword evidence="4" id="KW-1185">Reference proteome</keyword>
<comment type="caution">
    <text evidence="3">The sequence shown here is derived from an EMBL/GenBank/DDBJ whole genome shotgun (WGS) entry which is preliminary data.</text>
</comment>
<organism evidence="3 4">
    <name type="scientific">Quercus rubra</name>
    <name type="common">Northern red oak</name>
    <name type="synonym">Quercus borealis</name>
    <dbReference type="NCBI Taxonomy" id="3512"/>
    <lineage>
        <taxon>Eukaryota</taxon>
        <taxon>Viridiplantae</taxon>
        <taxon>Streptophyta</taxon>
        <taxon>Embryophyta</taxon>
        <taxon>Tracheophyta</taxon>
        <taxon>Spermatophyta</taxon>
        <taxon>Magnoliopsida</taxon>
        <taxon>eudicotyledons</taxon>
        <taxon>Gunneridae</taxon>
        <taxon>Pentapetalae</taxon>
        <taxon>rosids</taxon>
        <taxon>fabids</taxon>
        <taxon>Fagales</taxon>
        <taxon>Fagaceae</taxon>
        <taxon>Quercus</taxon>
    </lineage>
</organism>
<evidence type="ECO:0000313" key="4">
    <source>
        <dbReference type="Proteomes" id="UP001324115"/>
    </source>
</evidence>
<evidence type="ECO:0000313" key="3">
    <source>
        <dbReference type="EMBL" id="KAK4564308.1"/>
    </source>
</evidence>
<dbReference type="Pfam" id="PF08718">
    <property type="entry name" value="GLTP"/>
    <property type="match status" value="1"/>
</dbReference>
<name>A0AAN7E7M3_QUERU</name>
<dbReference type="Proteomes" id="UP001324115">
    <property type="component" value="Unassembled WGS sequence"/>
</dbReference>
<dbReference type="AlphaFoldDB" id="A0AAN7E7M3"/>
<sequence length="333" mass="37212">MVIGNKTSEQVEKNLNDYFPQLLTRLYSFIIDEGIDVWDQHNQKYGEDLLSHWGATLKLCILENDDLATEHFLKICRSFLSLKDIYLYTRAEKCEAISSLSTTIKDQILTVESKFLQDQFKYRKLVWVVKDDNVSSTSTKLAEDNCTSCINFLMRFLKFVALILHSYAQNADDDVKRMFETAYSNLLKDHPDLKSLKKLSNLLESLPSNKEFKSLLGNPKNIKDHGKSVAQSLMILTNCWHKLSNEKNANRKQGAGGGIVATTSAFAVTETTARAREARVVAASSGDSVVDATSVGDSTAGGGTNSQHVVVPTVEKAIPRVQSKKKNKKKKKP</sequence>
<gene>
    <name evidence="3" type="ORF">RGQ29_006394</name>
</gene>
<dbReference type="GO" id="GO:0005737">
    <property type="term" value="C:cytoplasm"/>
    <property type="evidence" value="ECO:0007669"/>
    <property type="project" value="InterPro"/>
</dbReference>
<accession>A0AAN7E7M3</accession>
<dbReference type="InterPro" id="IPR014830">
    <property type="entry name" value="Glycolipid_transfer_prot_dom"/>
</dbReference>
<dbReference type="Gene3D" id="1.10.3520.10">
    <property type="entry name" value="Glycolipid transfer protein"/>
    <property type="match status" value="1"/>
</dbReference>
<feature type="region of interest" description="Disordered" evidence="1">
    <location>
        <begin position="293"/>
        <end position="333"/>
    </location>
</feature>
<feature type="domain" description="Glycolipid transfer protein" evidence="2">
    <location>
        <begin position="68"/>
        <end position="216"/>
    </location>
</feature>
<dbReference type="GO" id="GO:0120013">
    <property type="term" value="F:lipid transfer activity"/>
    <property type="evidence" value="ECO:0007669"/>
    <property type="project" value="InterPro"/>
</dbReference>
<dbReference type="InterPro" id="IPR036497">
    <property type="entry name" value="GLTP_sf"/>
</dbReference>
<proteinExistence type="predicted"/>
<dbReference type="EMBL" id="JAXUIC010000011">
    <property type="protein sequence ID" value="KAK4564308.1"/>
    <property type="molecule type" value="Genomic_DNA"/>
</dbReference>